<dbReference type="InterPro" id="IPR012938">
    <property type="entry name" value="Glc/Sorbosone_DH"/>
</dbReference>
<dbReference type="InterPro" id="IPR015919">
    <property type="entry name" value="Cadherin-like_sf"/>
</dbReference>
<feature type="domain" description="Cadherin" evidence="1">
    <location>
        <begin position="1252"/>
        <end position="1367"/>
    </location>
</feature>
<gene>
    <name evidence="2" type="ORF">ACFSQZ_10045</name>
</gene>
<dbReference type="SUPFAM" id="SSF50952">
    <property type="entry name" value="Soluble quinoprotein glucose dehydrogenase"/>
    <property type="match status" value="1"/>
</dbReference>
<dbReference type="Gene3D" id="2.60.40.60">
    <property type="entry name" value="Cadherins"/>
    <property type="match status" value="1"/>
</dbReference>
<accession>A0ABW5E5A1</accession>
<dbReference type="InterPro" id="IPR002126">
    <property type="entry name" value="Cadherin-like_dom"/>
</dbReference>
<evidence type="ECO:0000313" key="2">
    <source>
        <dbReference type="EMBL" id="MFD2276810.1"/>
    </source>
</evidence>
<dbReference type="Pfam" id="PF07995">
    <property type="entry name" value="GSDH"/>
    <property type="match status" value="1"/>
</dbReference>
<dbReference type="InterPro" id="IPR011042">
    <property type="entry name" value="6-blade_b-propeller_TolB-like"/>
</dbReference>
<sequence length="1492" mass="160165">MTAPLSARLFFLSYIFLLGSMEAGISIHGNSDSYTETGGDWMSMGSNDISSDGQLGSDGYLFYGNFNGSAQGGQSYTEHVGQLPSYVSSHQSGGDFGAVVDEYGSYGSIDSPLALDGTDEVAGIAIANGGADTAGATHEIMSFTIDSVAEGEVIRIGVLAGVEGNVDGRWDPTSLTLSDGVNSATVGDHATSALAINPGGVNAGWVFFDVNAAGTYTISGTQRIDGNDGPSIGGITFDSVSGTKLLAGRSLGIDFGDTPPVGWSNFNHFSDTAIEDGVTKSFVELGAGYLKDTEGSPLSGVGFSVTNKTGKTSYSLSGGTSGSGEISDSSIYSDALIANDNLAIRLIDGDAQIDDSNDRAHFVLTFTGLDDDVTYNLTGGFYNNNSNFNAIWQSDGENAVTDSTADGYITLTDLSTDGSGNLVINVIRAGELNGQHVALSGFVLEAVDYTNPDGSLNFPLETPENAYTFPNAFPNLSFTEIASLESLPGHPEKLFVVETRGVIWMIPDVTAEIPTKVQVLNRSSVNTDKYLNGMGGVAFHPDFDTNGYIYVTYPSQNNWTRLSRFTVSDPSNITLIDNATEQVLIQETFHRSHGWNRLMFGPDGYLYVPIGDGKQVSHQNRPADRLTQTIDEGFWSSILRIDVDKKPGNYEPQNLVSDDTNGKWTVPTDGNGLAYYSIPADNPFLNQVAADGSGVSSAFNKATDPTKVRTEMYAIGFRNPWKIGFVPGTSDLWVADVMASLKERYMIIPKGGNAGWAFYSGTSDVEWLQTTYGVAAPTGVQYVQPVVEYYVTDNDSGSQNKSIIGGEFYQSSDIPTLTGAYIMCDYNRGDIWAVHREDHSDFQMVDPVLQSDGNYALDDVGITETTLGGVFAFGAYNATVERLGVQTGITAMLPNPTTGEMLLADSDGGGSNNIIRKLVFSNGDFDSHLPQTLTETGAFEDVETFEVTEKMLPYDVNLTFWSDGASKSRYFNMVDTSEPMTYSADDFWEFPTGMVTMKHFDMDLDLDNPGTNVKRIETRFLVKSSDGFYGMTYQWNDEGTEATLVGEDGVDVELRITEGGLTRNQTWRIPSRGQCYQCHHDGNNVMLGFNSRQLNHLGSLEGEAGNFLSLLENAGYLSAVGADPGTLPVHHQPGDDSINIQERVKSYLAVNCAYCHYEGNGAVPDSWSGQADFELEQMNLLHGEAIGAQVVDHTDRLIVPGDTANSIILSRASATNDYGRMPPVGSNVVDSEGVALITEWIQNYANAKPMIAEPETPLSVTENSVAQVEVGSPDASDPDAAQVDRGTLTYSIIGGNADGIFTIDANTGVIRLAKDGPDYEEASQHNLTIQVTDGFSANPGTASAVIAVAVNDIPNDDSQGDGIADEWALAHFGSSSINPFADSDQDGAAEILEYWGNSDPLDASDGFVFEGVDSKPNDGYYFEWVMRDSLLADVDYLVKGNTTLGTEFSTLTLDEDYTIESTTAVDGKPGLSRVRIKVTTASDKYFLQLSSP</sequence>
<dbReference type="SUPFAM" id="SSF49313">
    <property type="entry name" value="Cadherin-like"/>
    <property type="match status" value="1"/>
</dbReference>
<comment type="caution">
    <text evidence="2">The sequence shown here is derived from an EMBL/GenBank/DDBJ whole genome shotgun (WGS) entry which is preliminary data.</text>
</comment>
<dbReference type="Gene3D" id="2.120.10.30">
    <property type="entry name" value="TolB, C-terminal domain"/>
    <property type="match status" value="1"/>
</dbReference>
<dbReference type="Proteomes" id="UP001597297">
    <property type="component" value="Unassembled WGS sequence"/>
</dbReference>
<dbReference type="CDD" id="cd11304">
    <property type="entry name" value="Cadherin_repeat"/>
    <property type="match status" value="1"/>
</dbReference>
<organism evidence="2 3">
    <name type="scientific">Rubritalea spongiae</name>
    <dbReference type="NCBI Taxonomy" id="430797"/>
    <lineage>
        <taxon>Bacteria</taxon>
        <taxon>Pseudomonadati</taxon>
        <taxon>Verrucomicrobiota</taxon>
        <taxon>Verrucomicrobiia</taxon>
        <taxon>Verrucomicrobiales</taxon>
        <taxon>Rubritaleaceae</taxon>
        <taxon>Rubritalea</taxon>
    </lineage>
</organism>
<dbReference type="PANTHER" id="PTHR19328:SF75">
    <property type="entry name" value="ALDOSE SUGAR DEHYDROGENASE YLII"/>
    <property type="match status" value="1"/>
</dbReference>
<evidence type="ECO:0000313" key="3">
    <source>
        <dbReference type="Proteomes" id="UP001597297"/>
    </source>
</evidence>
<reference evidence="3" key="1">
    <citation type="journal article" date="2019" name="Int. J. Syst. Evol. Microbiol.">
        <title>The Global Catalogue of Microorganisms (GCM) 10K type strain sequencing project: providing services to taxonomists for standard genome sequencing and annotation.</title>
        <authorList>
            <consortium name="The Broad Institute Genomics Platform"/>
            <consortium name="The Broad Institute Genome Sequencing Center for Infectious Disease"/>
            <person name="Wu L."/>
            <person name="Ma J."/>
        </authorList>
    </citation>
    <scope>NUCLEOTIDE SEQUENCE [LARGE SCALE GENOMIC DNA]</scope>
    <source>
        <strain evidence="3">JCM 16545</strain>
    </source>
</reference>
<keyword evidence="3" id="KW-1185">Reference proteome</keyword>
<dbReference type="EMBL" id="JBHUJC010000028">
    <property type="protein sequence ID" value="MFD2276810.1"/>
    <property type="molecule type" value="Genomic_DNA"/>
</dbReference>
<protein>
    <submittedName>
        <fullName evidence="2">PQQ-dependent sugar dehydrogenase</fullName>
    </submittedName>
</protein>
<dbReference type="SMART" id="SM00112">
    <property type="entry name" value="CA"/>
    <property type="match status" value="1"/>
</dbReference>
<dbReference type="PANTHER" id="PTHR19328">
    <property type="entry name" value="HEDGEHOG-INTERACTING PROTEIN"/>
    <property type="match status" value="1"/>
</dbReference>
<dbReference type="PROSITE" id="PS50268">
    <property type="entry name" value="CADHERIN_2"/>
    <property type="match status" value="1"/>
</dbReference>
<dbReference type="RefSeq" id="WP_377095239.1">
    <property type="nucleotide sequence ID" value="NZ_JBHSJM010000001.1"/>
</dbReference>
<dbReference type="Pfam" id="PF00028">
    <property type="entry name" value="Cadherin"/>
    <property type="match status" value="1"/>
</dbReference>
<proteinExistence type="predicted"/>
<name>A0ABW5E5A1_9BACT</name>
<dbReference type="InterPro" id="IPR011041">
    <property type="entry name" value="Quinoprot_gluc/sorb_DH_b-prop"/>
</dbReference>
<evidence type="ECO:0000259" key="1">
    <source>
        <dbReference type="PROSITE" id="PS50268"/>
    </source>
</evidence>